<reference evidence="5 6" key="1">
    <citation type="submission" date="2020-04" db="EMBL/GenBank/DDBJ databases">
        <title>Zoogloea sp. G-4-1-14 isolated from soil.</title>
        <authorList>
            <person name="Dahal R.H."/>
        </authorList>
    </citation>
    <scope>NUCLEOTIDE SEQUENCE [LARGE SCALE GENOMIC DNA]</scope>
    <source>
        <strain evidence="5 6">G-4-1-14</strain>
    </source>
</reference>
<dbReference type="Gene3D" id="2.40.50.100">
    <property type="match status" value="1"/>
</dbReference>
<keyword evidence="6" id="KW-1185">Reference proteome</keyword>
<accession>A0A848G5A0</accession>
<dbReference type="Gene3D" id="2.40.30.170">
    <property type="match status" value="1"/>
</dbReference>
<evidence type="ECO:0000259" key="4">
    <source>
        <dbReference type="Pfam" id="PF25973"/>
    </source>
</evidence>
<organism evidence="5 6">
    <name type="scientific">Zoogloea dura</name>
    <dbReference type="NCBI Taxonomy" id="2728840"/>
    <lineage>
        <taxon>Bacteria</taxon>
        <taxon>Pseudomonadati</taxon>
        <taxon>Pseudomonadota</taxon>
        <taxon>Betaproteobacteria</taxon>
        <taxon>Rhodocyclales</taxon>
        <taxon>Zoogloeaceae</taxon>
        <taxon>Zoogloea</taxon>
    </lineage>
</organism>
<dbReference type="Gene3D" id="2.40.420.20">
    <property type="match status" value="1"/>
</dbReference>
<feature type="domain" description="Multidrug resistance protein MdtA-like C-terminal permuted SH3" evidence="3">
    <location>
        <begin position="292"/>
        <end position="347"/>
    </location>
</feature>
<dbReference type="Pfam" id="PF25967">
    <property type="entry name" value="RND-MFP_C"/>
    <property type="match status" value="1"/>
</dbReference>
<evidence type="ECO:0000259" key="2">
    <source>
        <dbReference type="Pfam" id="PF25954"/>
    </source>
</evidence>
<dbReference type="RefSeq" id="WP_169145973.1">
    <property type="nucleotide sequence ID" value="NZ_JABBGA010000008.1"/>
</dbReference>
<sequence>MAKIKRFTPRVALILAIGLAGCSSKPDTPSASKPASPPPTLITTTSARSMALDVTEDTLGTLEALIDPKIGAEVAGRVTHVLAHSGERVRKGQRLAELDASDFEIQGGADAAEIARLEALVAQAERFAARQQDLVAKGFIARNGAEDSLAQRDALRAQLGNARARSQATRNNLGRTRVVAPADGVIETQIVSVGDYVKVGDPLFRLVSNRILRAHLPFPESAAGRIRAGQPVRLSLPHTPGRVIRGRVEDVKPTINDSSRALDVLVRVDNEDALLSGGTVNASVITGSKPAAVVVPEQSVVLRPAGKVVYVIADGKASQRVVEAGVKRDGLVEIVKGLSAGETLAEDGAGFLTDAAAVTVKGAAPRTPAPARP</sequence>
<feature type="domain" description="CzcB-like barrel-sandwich hybrid" evidence="4">
    <location>
        <begin position="70"/>
        <end position="206"/>
    </location>
</feature>
<dbReference type="SUPFAM" id="SSF111369">
    <property type="entry name" value="HlyD-like secretion proteins"/>
    <property type="match status" value="1"/>
</dbReference>
<dbReference type="GO" id="GO:0015562">
    <property type="term" value="F:efflux transmembrane transporter activity"/>
    <property type="evidence" value="ECO:0007669"/>
    <property type="project" value="TreeGrafter"/>
</dbReference>
<proteinExistence type="inferred from homology"/>
<evidence type="ECO:0000313" key="5">
    <source>
        <dbReference type="EMBL" id="NML26434.1"/>
    </source>
</evidence>
<evidence type="ECO:0000259" key="3">
    <source>
        <dbReference type="Pfam" id="PF25967"/>
    </source>
</evidence>
<dbReference type="Pfam" id="PF25954">
    <property type="entry name" value="Beta-barrel_RND_2"/>
    <property type="match status" value="1"/>
</dbReference>
<comment type="similarity">
    <text evidence="1">Belongs to the membrane fusion protein (MFP) (TC 8.A.1) family.</text>
</comment>
<gene>
    <name evidence="5" type="ORF">HHL15_11825</name>
</gene>
<dbReference type="PANTHER" id="PTHR30469">
    <property type="entry name" value="MULTIDRUG RESISTANCE PROTEIN MDTA"/>
    <property type="match status" value="1"/>
</dbReference>
<dbReference type="InterPro" id="IPR006143">
    <property type="entry name" value="RND_pump_MFP"/>
</dbReference>
<dbReference type="InterPro" id="IPR058792">
    <property type="entry name" value="Beta-barrel_RND_2"/>
</dbReference>
<evidence type="ECO:0000313" key="6">
    <source>
        <dbReference type="Proteomes" id="UP000580043"/>
    </source>
</evidence>
<dbReference type="GO" id="GO:1990281">
    <property type="term" value="C:efflux pump complex"/>
    <property type="evidence" value="ECO:0007669"/>
    <property type="project" value="TreeGrafter"/>
</dbReference>
<name>A0A848G5A0_9RHOO</name>
<dbReference type="NCBIfam" id="TIGR01730">
    <property type="entry name" value="RND_mfp"/>
    <property type="match status" value="1"/>
</dbReference>
<dbReference type="InterPro" id="IPR058647">
    <property type="entry name" value="BSH_CzcB-like"/>
</dbReference>
<dbReference type="PANTHER" id="PTHR30469:SF38">
    <property type="entry name" value="HLYD FAMILY SECRETION PROTEIN"/>
    <property type="match status" value="1"/>
</dbReference>
<dbReference type="EMBL" id="JABBGA010000008">
    <property type="protein sequence ID" value="NML26434.1"/>
    <property type="molecule type" value="Genomic_DNA"/>
</dbReference>
<dbReference type="Pfam" id="PF25973">
    <property type="entry name" value="BSH_CzcB"/>
    <property type="match status" value="1"/>
</dbReference>
<dbReference type="PROSITE" id="PS51257">
    <property type="entry name" value="PROKAR_LIPOPROTEIN"/>
    <property type="match status" value="1"/>
</dbReference>
<dbReference type="InterPro" id="IPR058627">
    <property type="entry name" value="MdtA-like_C"/>
</dbReference>
<comment type="caution">
    <text evidence="5">The sequence shown here is derived from an EMBL/GenBank/DDBJ whole genome shotgun (WGS) entry which is preliminary data.</text>
</comment>
<evidence type="ECO:0000256" key="1">
    <source>
        <dbReference type="ARBA" id="ARBA00009477"/>
    </source>
</evidence>
<dbReference type="Gene3D" id="1.10.287.470">
    <property type="entry name" value="Helix hairpin bin"/>
    <property type="match status" value="1"/>
</dbReference>
<dbReference type="Proteomes" id="UP000580043">
    <property type="component" value="Unassembled WGS sequence"/>
</dbReference>
<feature type="domain" description="CusB-like beta-barrel" evidence="2">
    <location>
        <begin position="218"/>
        <end position="279"/>
    </location>
</feature>
<dbReference type="AlphaFoldDB" id="A0A848G5A0"/>
<protein>
    <submittedName>
        <fullName evidence="5">Efflux RND transporter periplasmic adaptor subunit</fullName>
    </submittedName>
</protein>